<keyword evidence="4" id="KW-1185">Reference proteome</keyword>
<name>A0A1G7BJ09_9FLAO</name>
<feature type="signal peptide" evidence="1">
    <location>
        <begin position="1"/>
        <end position="20"/>
    </location>
</feature>
<accession>A0A1G7BJ09</accession>
<dbReference type="InterPro" id="IPR027843">
    <property type="entry name" value="DUF4440"/>
</dbReference>
<evidence type="ECO:0000313" key="3">
    <source>
        <dbReference type="EMBL" id="SDE26436.1"/>
    </source>
</evidence>
<keyword evidence="1" id="KW-0732">Signal</keyword>
<organism evidence="3 4">
    <name type="scientific">Pricia antarctica</name>
    <dbReference type="NCBI Taxonomy" id="641691"/>
    <lineage>
        <taxon>Bacteria</taxon>
        <taxon>Pseudomonadati</taxon>
        <taxon>Bacteroidota</taxon>
        <taxon>Flavobacteriia</taxon>
        <taxon>Flavobacteriales</taxon>
        <taxon>Flavobacteriaceae</taxon>
        <taxon>Pricia</taxon>
    </lineage>
</organism>
<dbReference type="SUPFAM" id="SSF54427">
    <property type="entry name" value="NTF2-like"/>
    <property type="match status" value="1"/>
</dbReference>
<protein>
    <recommendedName>
        <fullName evidence="2">DUF4440 domain-containing protein</fullName>
    </recommendedName>
</protein>
<feature type="domain" description="DUF4440" evidence="2">
    <location>
        <begin position="31"/>
        <end position="135"/>
    </location>
</feature>
<evidence type="ECO:0000259" key="2">
    <source>
        <dbReference type="Pfam" id="PF14534"/>
    </source>
</evidence>
<dbReference type="Pfam" id="PF14534">
    <property type="entry name" value="DUF4440"/>
    <property type="match status" value="1"/>
</dbReference>
<dbReference type="STRING" id="641691.SAMN05421636_104157"/>
<gene>
    <name evidence="3" type="ORF">SAMN05421636_104157</name>
</gene>
<dbReference type="Gene3D" id="3.10.450.50">
    <property type="match status" value="1"/>
</dbReference>
<dbReference type="AlphaFoldDB" id="A0A1G7BJ09"/>
<evidence type="ECO:0000313" key="4">
    <source>
        <dbReference type="Proteomes" id="UP000199109"/>
    </source>
</evidence>
<dbReference type="EMBL" id="FNAO01000004">
    <property type="protein sequence ID" value="SDE26436.1"/>
    <property type="molecule type" value="Genomic_DNA"/>
</dbReference>
<dbReference type="OrthoDB" id="5383110at2"/>
<feature type="chain" id="PRO_5011511941" description="DUF4440 domain-containing protein" evidence="1">
    <location>
        <begin position="21"/>
        <end position="143"/>
    </location>
</feature>
<dbReference type="InterPro" id="IPR032710">
    <property type="entry name" value="NTF2-like_dom_sf"/>
</dbReference>
<reference evidence="3 4" key="1">
    <citation type="submission" date="2016-10" db="EMBL/GenBank/DDBJ databases">
        <authorList>
            <person name="de Groot N.N."/>
        </authorList>
    </citation>
    <scope>NUCLEOTIDE SEQUENCE [LARGE SCALE GENOMIC DNA]</scope>
    <source>
        <strain evidence="3 4">DSM 23421</strain>
    </source>
</reference>
<proteinExistence type="predicted"/>
<dbReference type="RefSeq" id="WP_091867663.1">
    <property type="nucleotide sequence ID" value="NZ_FNAO01000004.1"/>
</dbReference>
<sequence>MKKRNLFSILLTFCTLIVFAQSNNDQQQLDTAVKELYRAMVDKDGKILDNLTAKDLTYGHSSGKIEDKTQYIDAVLNGSFEFSSIVPDEQTIYSSGKTAIVRHIFVAEGTDNGEPADVRIGIMMTYQKQNGKWKLLARQAYKL</sequence>
<dbReference type="Proteomes" id="UP000199109">
    <property type="component" value="Unassembled WGS sequence"/>
</dbReference>
<evidence type="ECO:0000256" key="1">
    <source>
        <dbReference type="SAM" id="SignalP"/>
    </source>
</evidence>